<keyword evidence="1" id="KW-0812">Transmembrane</keyword>
<accession>A0A5N5G4P7</accession>
<keyword evidence="1" id="KW-1133">Transmembrane helix</keyword>
<evidence type="ECO:0000256" key="1">
    <source>
        <dbReference type="SAM" id="Phobius"/>
    </source>
</evidence>
<reference evidence="2 3" key="3">
    <citation type="submission" date="2019-11" db="EMBL/GenBank/DDBJ databases">
        <title>A de novo genome assembly of a pear dwarfing rootstock.</title>
        <authorList>
            <person name="Wang F."/>
            <person name="Wang J."/>
            <person name="Li S."/>
            <person name="Zhang Y."/>
            <person name="Fang M."/>
            <person name="Ma L."/>
            <person name="Zhao Y."/>
            <person name="Jiang S."/>
        </authorList>
    </citation>
    <scope>NUCLEOTIDE SEQUENCE [LARGE SCALE GENOMIC DNA]</scope>
    <source>
        <strain evidence="2">S2</strain>
        <tissue evidence="2">Leaf</tissue>
    </source>
</reference>
<gene>
    <name evidence="2" type="ORF">D8674_018345</name>
</gene>
<feature type="transmembrane region" description="Helical" evidence="1">
    <location>
        <begin position="29"/>
        <end position="49"/>
    </location>
</feature>
<sequence length="54" mass="6161">MTDQEPNEPTPTTMGMIIHVELWFDCTLVYAPSRTFTALMLLSILLFFYSSCAL</sequence>
<protein>
    <submittedName>
        <fullName evidence="2">Protein TPX2</fullName>
    </submittedName>
</protein>
<name>A0A5N5G4P7_9ROSA</name>
<comment type="caution">
    <text evidence="2">The sequence shown here is derived from an EMBL/GenBank/DDBJ whole genome shotgun (WGS) entry which is preliminary data.</text>
</comment>
<proteinExistence type="predicted"/>
<dbReference type="AlphaFoldDB" id="A0A5N5G4P7"/>
<organism evidence="2 3">
    <name type="scientific">Pyrus ussuriensis x Pyrus communis</name>
    <dbReference type="NCBI Taxonomy" id="2448454"/>
    <lineage>
        <taxon>Eukaryota</taxon>
        <taxon>Viridiplantae</taxon>
        <taxon>Streptophyta</taxon>
        <taxon>Embryophyta</taxon>
        <taxon>Tracheophyta</taxon>
        <taxon>Spermatophyta</taxon>
        <taxon>Magnoliopsida</taxon>
        <taxon>eudicotyledons</taxon>
        <taxon>Gunneridae</taxon>
        <taxon>Pentapetalae</taxon>
        <taxon>rosids</taxon>
        <taxon>fabids</taxon>
        <taxon>Rosales</taxon>
        <taxon>Rosaceae</taxon>
        <taxon>Amygdaloideae</taxon>
        <taxon>Maleae</taxon>
        <taxon>Pyrus</taxon>
    </lineage>
</organism>
<keyword evidence="1" id="KW-0472">Membrane</keyword>
<reference evidence="2 3" key="1">
    <citation type="submission" date="2019-09" db="EMBL/GenBank/DDBJ databases">
        <authorList>
            <person name="Ou C."/>
        </authorList>
    </citation>
    <scope>NUCLEOTIDE SEQUENCE [LARGE SCALE GENOMIC DNA]</scope>
    <source>
        <strain evidence="2">S2</strain>
        <tissue evidence="2">Leaf</tissue>
    </source>
</reference>
<dbReference type="Proteomes" id="UP000327157">
    <property type="component" value="Chromosome 17"/>
</dbReference>
<reference evidence="3" key="2">
    <citation type="submission" date="2019-10" db="EMBL/GenBank/DDBJ databases">
        <title>A de novo genome assembly of a pear dwarfing rootstock.</title>
        <authorList>
            <person name="Wang F."/>
            <person name="Wang J."/>
            <person name="Li S."/>
            <person name="Zhang Y."/>
            <person name="Fang M."/>
            <person name="Ma L."/>
            <person name="Zhao Y."/>
            <person name="Jiang S."/>
        </authorList>
    </citation>
    <scope>NUCLEOTIDE SEQUENCE [LARGE SCALE GENOMIC DNA]</scope>
</reference>
<dbReference type="EMBL" id="SMOL01000487">
    <property type="protein sequence ID" value="KAB2610313.1"/>
    <property type="molecule type" value="Genomic_DNA"/>
</dbReference>
<evidence type="ECO:0000313" key="2">
    <source>
        <dbReference type="EMBL" id="KAB2610313.1"/>
    </source>
</evidence>
<evidence type="ECO:0000313" key="3">
    <source>
        <dbReference type="Proteomes" id="UP000327157"/>
    </source>
</evidence>
<keyword evidence="3" id="KW-1185">Reference proteome</keyword>